<evidence type="ECO:0000256" key="5">
    <source>
        <dbReference type="ARBA" id="ARBA00022679"/>
    </source>
</evidence>
<dbReference type="PIRSF" id="PIRSF000485">
    <property type="entry name" value="Amd_phspho_trans"/>
    <property type="match status" value="1"/>
</dbReference>
<comment type="similarity">
    <text evidence="2 8">In the C-terminal section; belongs to the purine/pyrimidine phosphoribosyltransferase family.</text>
</comment>
<feature type="binding site" evidence="10">
    <location>
        <position position="293"/>
    </location>
    <ligand>
        <name>Mg(2+)</name>
        <dbReference type="ChEBI" id="CHEBI:18420"/>
    </ligand>
</feature>
<dbReference type="Gene3D" id="3.60.20.10">
    <property type="entry name" value="Glutamine Phosphoribosylpyrophosphate, subunit 1, domain 1"/>
    <property type="match status" value="1"/>
</dbReference>
<organism evidence="13 14">
    <name type="scientific">miscellaneous Crenarchaeota group-15 archaeon DG-45</name>
    <dbReference type="NCBI Taxonomy" id="1685127"/>
    <lineage>
        <taxon>Archaea</taxon>
        <taxon>Candidatus Bathyarchaeota</taxon>
        <taxon>MCG-15</taxon>
    </lineage>
</organism>
<dbReference type="GO" id="GO:0009113">
    <property type="term" value="P:purine nucleobase biosynthetic process"/>
    <property type="evidence" value="ECO:0007669"/>
    <property type="project" value="InterPro"/>
</dbReference>
<evidence type="ECO:0000256" key="9">
    <source>
        <dbReference type="PIRSR" id="PIRSR000485-1"/>
    </source>
</evidence>
<dbReference type="GO" id="GO:0051536">
    <property type="term" value="F:iron-sulfur cluster binding"/>
    <property type="evidence" value="ECO:0007669"/>
    <property type="project" value="UniProtKB-KW"/>
</dbReference>
<dbReference type="InterPro" id="IPR029055">
    <property type="entry name" value="Ntn_hydrolases_N"/>
</dbReference>
<dbReference type="GO" id="GO:0046872">
    <property type="term" value="F:metal ion binding"/>
    <property type="evidence" value="ECO:0007669"/>
    <property type="project" value="UniProtKB-KW"/>
</dbReference>
<evidence type="ECO:0000256" key="2">
    <source>
        <dbReference type="ARBA" id="ARBA00010138"/>
    </source>
</evidence>
<keyword evidence="7" id="KW-0315">Glutamine amidotransferase</keyword>
<dbReference type="EMBL" id="LFWZ01000077">
    <property type="protein sequence ID" value="KON28984.1"/>
    <property type="molecule type" value="Genomic_DNA"/>
</dbReference>
<keyword evidence="10" id="KW-0479">Metal-binding</keyword>
<reference evidence="13 14" key="1">
    <citation type="submission" date="2015-06" db="EMBL/GenBank/DDBJ databases">
        <title>New insights into the roles of widespread benthic archaea in carbon and nitrogen cycling.</title>
        <authorList>
            <person name="Lazar C.S."/>
            <person name="Baker B.J."/>
            <person name="Seitz K.W."/>
            <person name="Hyde A.S."/>
            <person name="Dick G.J."/>
            <person name="Hinrichs K.-U."/>
            <person name="Teske A.P."/>
        </authorList>
    </citation>
    <scope>NUCLEOTIDE SEQUENCE [LARGE SCALE GENOMIC DNA]</scope>
    <source>
        <strain evidence="13">DG-45</strain>
    </source>
</reference>
<feature type="binding site" evidence="11">
    <location>
        <position position="243"/>
    </location>
    <ligand>
        <name>[4Fe-4S] cluster</name>
        <dbReference type="ChEBI" id="CHEBI:49883"/>
    </ligand>
</feature>
<sequence length="482" mass="52607">MRLREACGVYGVHAKGDEAFPYLYWGMLAQNHRGHQSHGFAACNHGLQVYSELGLIPSTEAIEPHARLLRGRVGIGNVRYATSGAEGSLRRDAMPIVMSDCGWAVAISFNGNVVNIRELQEMQGVGRDASDAHALCRMILSGLAETGSVAEAARRCMEAVDGSFAITGLTDDGVLFAMKDPVGVKPLCHGGRDGVEAFSSESVGLDINDLELSREIRPGELMTVEDGSVTREQVAPCGRRAFCAFEFAYFARPDSVFDGVYVYQARKAFGANLARCYADVASRCDVVISLPETGNDAAYGFHEGSGLPWDMATRRHRYMTQRAFITRAGERKGVVFRKVNILKPRVRGRRLAVIDDSIVRGDTTRSVVARLRAAGAEEVHLFITFPRIIGPCFYGVDMATYGELIGAAKEPEEIAAELGADSVSYQPIADYVEATGMRRDELCLGCITGEYPTPMAEKLAGEMRERLANGEKERGRIYEVAH</sequence>
<evidence type="ECO:0000256" key="8">
    <source>
        <dbReference type="PIRNR" id="PIRNR000485"/>
    </source>
</evidence>
<keyword evidence="4 8" id="KW-0328">Glycosyltransferase</keyword>
<dbReference type="PATRIC" id="fig|1685127.3.peg.884"/>
<evidence type="ECO:0000256" key="4">
    <source>
        <dbReference type="ARBA" id="ARBA00022676"/>
    </source>
</evidence>
<feature type="binding site" evidence="10">
    <location>
        <position position="355"/>
    </location>
    <ligand>
        <name>Mg(2+)</name>
        <dbReference type="ChEBI" id="CHEBI:18420"/>
    </ligand>
</feature>
<comment type="cofactor">
    <cofactor evidence="10">
        <name>Mg(2+)</name>
        <dbReference type="ChEBI" id="CHEBI:18420"/>
    </cofactor>
    <text evidence="10">Binds 1 Mg(2+) ion per subunit.</text>
</comment>
<dbReference type="Proteomes" id="UP000037210">
    <property type="component" value="Unassembled WGS sequence"/>
</dbReference>
<proteinExistence type="inferred from homology"/>
<dbReference type="Gene3D" id="3.40.50.2020">
    <property type="match status" value="1"/>
</dbReference>
<evidence type="ECO:0000256" key="11">
    <source>
        <dbReference type="PIRSR" id="PIRSR000485-3"/>
    </source>
</evidence>
<dbReference type="Pfam" id="PF13522">
    <property type="entry name" value="GATase_6"/>
    <property type="match status" value="1"/>
</dbReference>
<comment type="catalytic activity">
    <reaction evidence="8">
        <text>5-phospho-beta-D-ribosylamine + L-glutamate + diphosphate = 5-phospho-alpha-D-ribose 1-diphosphate + L-glutamine + H2O</text>
        <dbReference type="Rhea" id="RHEA:14905"/>
        <dbReference type="ChEBI" id="CHEBI:15377"/>
        <dbReference type="ChEBI" id="CHEBI:29985"/>
        <dbReference type="ChEBI" id="CHEBI:33019"/>
        <dbReference type="ChEBI" id="CHEBI:58017"/>
        <dbReference type="ChEBI" id="CHEBI:58359"/>
        <dbReference type="ChEBI" id="CHEBI:58681"/>
        <dbReference type="EC" id="2.4.2.14"/>
    </reaction>
</comment>
<dbReference type="PROSITE" id="PS51278">
    <property type="entry name" value="GATASE_TYPE_2"/>
    <property type="match status" value="1"/>
</dbReference>
<feature type="domain" description="Glutamine amidotransferase type-2" evidence="12">
    <location>
        <begin position="7"/>
        <end position="227"/>
    </location>
</feature>
<dbReference type="GO" id="GO:0004044">
    <property type="term" value="F:amidophosphoribosyltransferase activity"/>
    <property type="evidence" value="ECO:0007669"/>
    <property type="project" value="UniProtKB-EC"/>
</dbReference>
<evidence type="ECO:0000256" key="7">
    <source>
        <dbReference type="ARBA" id="ARBA00022962"/>
    </source>
</evidence>
<feature type="binding site" evidence="11">
    <location>
        <position position="443"/>
    </location>
    <ligand>
        <name>[4Fe-4S] cluster</name>
        <dbReference type="ChEBI" id="CHEBI:49883"/>
    </ligand>
</feature>
<comment type="cofactor">
    <cofactor evidence="11">
        <name>[4Fe-4S] cluster</name>
        <dbReference type="ChEBI" id="CHEBI:49883"/>
    </cofactor>
    <text evidence="11">Binds 1 [4Fe-4S] cluster per subunit.</text>
</comment>
<feature type="binding site" evidence="11">
    <location>
        <position position="392"/>
    </location>
    <ligand>
        <name>[4Fe-4S] cluster</name>
        <dbReference type="ChEBI" id="CHEBI:49883"/>
    </ligand>
</feature>
<evidence type="ECO:0000256" key="6">
    <source>
        <dbReference type="ARBA" id="ARBA00022755"/>
    </source>
</evidence>
<name>A0A0M0BKT6_9ARCH</name>
<dbReference type="InterPro" id="IPR017932">
    <property type="entry name" value="GATase_2_dom"/>
</dbReference>
<keyword evidence="5 8" id="KW-0808">Transferase</keyword>
<evidence type="ECO:0000256" key="10">
    <source>
        <dbReference type="PIRSR" id="PIRSR000485-2"/>
    </source>
</evidence>
<dbReference type="SUPFAM" id="SSF53271">
    <property type="entry name" value="PRTase-like"/>
    <property type="match status" value="1"/>
</dbReference>
<feature type="binding site" evidence="10">
    <location>
        <position position="356"/>
    </location>
    <ligand>
        <name>Mg(2+)</name>
        <dbReference type="ChEBI" id="CHEBI:18420"/>
    </ligand>
</feature>
<protein>
    <recommendedName>
        <fullName evidence="3 8">Amidophosphoribosyltransferase</fullName>
        <shortName evidence="8">ATase</shortName>
        <ecNumber evidence="3 8">2.4.2.14</ecNumber>
    </recommendedName>
    <alternativeName>
        <fullName evidence="8">Glutamine phosphoribosylpyrophosphate amidotransferase</fullName>
    </alternativeName>
</protein>
<dbReference type="InterPro" id="IPR029057">
    <property type="entry name" value="PRTase-like"/>
</dbReference>
<dbReference type="EC" id="2.4.2.14" evidence="3 8"/>
<evidence type="ECO:0000256" key="3">
    <source>
        <dbReference type="ARBA" id="ARBA00011941"/>
    </source>
</evidence>
<dbReference type="InterPro" id="IPR000836">
    <property type="entry name" value="PRTase_dom"/>
</dbReference>
<gene>
    <name evidence="13" type="ORF">AC482_07420</name>
</gene>
<keyword evidence="6 8" id="KW-0658">Purine biosynthesis</keyword>
<dbReference type="InterPro" id="IPR005854">
    <property type="entry name" value="PurF"/>
</dbReference>
<evidence type="ECO:0000313" key="13">
    <source>
        <dbReference type="EMBL" id="KON28984.1"/>
    </source>
</evidence>
<evidence type="ECO:0000256" key="1">
    <source>
        <dbReference type="ARBA" id="ARBA00005209"/>
    </source>
</evidence>
<comment type="caution">
    <text evidence="13">The sequence shown here is derived from an EMBL/GenBank/DDBJ whole genome shotgun (WGS) entry which is preliminary data.</text>
</comment>
<keyword evidence="11" id="KW-0411">Iron-sulfur</keyword>
<dbReference type="CDD" id="cd06223">
    <property type="entry name" value="PRTases_typeI"/>
    <property type="match status" value="1"/>
</dbReference>
<dbReference type="UniPathway" id="UPA00074">
    <property type="reaction ID" value="UER00124"/>
</dbReference>
<feature type="active site" description="Nucleophile" evidence="9">
    <location>
        <position position="7"/>
    </location>
</feature>
<evidence type="ECO:0000313" key="14">
    <source>
        <dbReference type="Proteomes" id="UP000037210"/>
    </source>
</evidence>
<dbReference type="SUPFAM" id="SSF56235">
    <property type="entry name" value="N-terminal nucleophile aminohydrolases (Ntn hydrolases)"/>
    <property type="match status" value="1"/>
</dbReference>
<comment type="pathway">
    <text evidence="1 8">Purine metabolism; IMP biosynthesis via de novo pathway; N(1)-(5-phospho-D-ribosyl)glycinamide from 5-phospho-alpha-D-ribose 1-diphosphate: step 1/2.</text>
</comment>
<feature type="binding site" evidence="11">
    <location>
        <position position="446"/>
    </location>
    <ligand>
        <name>[4Fe-4S] cluster</name>
        <dbReference type="ChEBI" id="CHEBI:49883"/>
    </ligand>
</feature>
<dbReference type="GO" id="GO:0006189">
    <property type="term" value="P:'de novo' IMP biosynthetic process"/>
    <property type="evidence" value="ECO:0007669"/>
    <property type="project" value="UniProtKB-UniPathway"/>
</dbReference>
<dbReference type="AlphaFoldDB" id="A0A0M0BKT6"/>
<accession>A0A0M0BKT6</accession>
<keyword evidence="10" id="KW-0460">Magnesium</keyword>
<evidence type="ECO:0000259" key="12">
    <source>
        <dbReference type="PROSITE" id="PS51278"/>
    </source>
</evidence>
<keyword evidence="11" id="KW-0408">Iron</keyword>
<dbReference type="PANTHER" id="PTHR11907">
    <property type="entry name" value="AMIDOPHOSPHORIBOSYLTRANSFERASE"/>
    <property type="match status" value="1"/>
</dbReference>